<name>A0A6M3XXG2_9ZZZZ</name>
<dbReference type="EMBL" id="MT144923">
    <property type="protein sequence ID" value="QJI01434.1"/>
    <property type="molecule type" value="Genomic_DNA"/>
</dbReference>
<evidence type="ECO:0000313" key="1">
    <source>
        <dbReference type="EMBL" id="QJI01434.1"/>
    </source>
</evidence>
<gene>
    <name evidence="1" type="ORF">TM448B02541_0006</name>
</gene>
<accession>A0A6M3XXG2</accession>
<reference evidence="1" key="1">
    <citation type="submission" date="2020-03" db="EMBL/GenBank/DDBJ databases">
        <title>The deep terrestrial virosphere.</title>
        <authorList>
            <person name="Holmfeldt K."/>
            <person name="Nilsson E."/>
            <person name="Simone D."/>
            <person name="Lopez-Fernandez M."/>
            <person name="Wu X."/>
            <person name="de Brujin I."/>
            <person name="Lundin D."/>
            <person name="Andersson A."/>
            <person name="Bertilsson S."/>
            <person name="Dopson M."/>
        </authorList>
    </citation>
    <scope>NUCLEOTIDE SEQUENCE</scope>
    <source>
        <strain evidence="1">TM448B02541</strain>
    </source>
</reference>
<sequence length="108" mass="11142">MKNIFSMDGVPGTTFTMTSTNASQALTAASLLSANGNRAIAALITCETNDVKFVFGTTPVSSGLGHVLGIGASIMINNSAGLKSFRFISSTADAHGVLQITPFFEPGR</sequence>
<organism evidence="1">
    <name type="scientific">viral metagenome</name>
    <dbReference type="NCBI Taxonomy" id="1070528"/>
    <lineage>
        <taxon>unclassified sequences</taxon>
        <taxon>metagenomes</taxon>
        <taxon>organismal metagenomes</taxon>
    </lineage>
</organism>
<proteinExistence type="predicted"/>
<dbReference type="AlphaFoldDB" id="A0A6M3XXG2"/>
<protein>
    <submittedName>
        <fullName evidence="1">Uncharacterized protein</fullName>
    </submittedName>
</protein>